<dbReference type="EMBL" id="JAOPJF010000054">
    <property type="protein sequence ID" value="KAK1142068.1"/>
    <property type="molecule type" value="Genomic_DNA"/>
</dbReference>
<sequence length="429" mass="47830">MNQDVQYILSLQAVRERANHILSLAKENRLNHFDYHEDRLDGAVQYVAGIIKRDYGPNNFHKIPPHGRWQHFQVSSVDRIGKLLSQWESAGYSKAEQARGLVDLFFVSVLLDAGAGDKWRFTEPDTGLVLGRSEGIAVATLHMFLKGQFSCAAFGRKDVVLGETLRDFSENTLREGFQITDENPFVGVPARVELLRSLGHSLFRLRDVFGESGRPGSLVDYLISQANKGNTIDFQILWTALQTVLLPIWPSTRTQLSGHPVGDAWHLQALSDHPPSPNSPYHTIQPFHKLTQWLAYSLMVPLERLLSITWINADIATGLPEYRNGGVFIDTGVLTLKPEALAHGVKHSGVDLPAFDATADEIVEWRALTVALLDRVHEAIQQTDLGPQRLTFPQVLEAGTWKAGRELAAEKRPETRSSPILILGDGTLF</sequence>
<organism evidence="1 2">
    <name type="scientific">Aspergillus melleus</name>
    <dbReference type="NCBI Taxonomy" id="138277"/>
    <lineage>
        <taxon>Eukaryota</taxon>
        <taxon>Fungi</taxon>
        <taxon>Dikarya</taxon>
        <taxon>Ascomycota</taxon>
        <taxon>Pezizomycotina</taxon>
        <taxon>Eurotiomycetes</taxon>
        <taxon>Eurotiomycetidae</taxon>
        <taxon>Eurotiales</taxon>
        <taxon>Aspergillaceae</taxon>
        <taxon>Aspergillus</taxon>
        <taxon>Aspergillus subgen. Circumdati</taxon>
    </lineage>
</organism>
<evidence type="ECO:0000313" key="1">
    <source>
        <dbReference type="EMBL" id="KAK1142068.1"/>
    </source>
</evidence>
<protein>
    <submittedName>
        <fullName evidence="1">Uncharacterized protein</fullName>
    </submittedName>
</protein>
<comment type="caution">
    <text evidence="1">The sequence shown here is derived from an EMBL/GenBank/DDBJ whole genome shotgun (WGS) entry which is preliminary data.</text>
</comment>
<keyword evidence="2" id="KW-1185">Reference proteome</keyword>
<reference evidence="1 2" key="1">
    <citation type="journal article" date="2023" name="ACS Omega">
        <title>Identification of the Neoaspergillic Acid Biosynthesis Gene Cluster by Establishing an In Vitro CRISPR-Ribonucleoprotein Genetic System in Aspergillus melleus.</title>
        <authorList>
            <person name="Yuan B."/>
            <person name="Grau M.F."/>
            <person name="Murata R.M."/>
            <person name="Torok T."/>
            <person name="Venkateswaran K."/>
            <person name="Stajich J.E."/>
            <person name="Wang C.C.C."/>
        </authorList>
    </citation>
    <scope>NUCLEOTIDE SEQUENCE [LARGE SCALE GENOMIC DNA]</scope>
    <source>
        <strain evidence="1 2">IMV 1140</strain>
    </source>
</reference>
<gene>
    <name evidence="1" type="ORF">N8T08_008150</name>
</gene>
<accession>A0ACC3AWK0</accession>
<dbReference type="Proteomes" id="UP001177260">
    <property type="component" value="Unassembled WGS sequence"/>
</dbReference>
<evidence type="ECO:0000313" key="2">
    <source>
        <dbReference type="Proteomes" id="UP001177260"/>
    </source>
</evidence>
<name>A0ACC3AWK0_9EURO</name>
<proteinExistence type="predicted"/>